<keyword evidence="4" id="KW-0658">Purine biosynthesis</keyword>
<evidence type="ECO:0000256" key="5">
    <source>
        <dbReference type="ARBA" id="ARBA00022842"/>
    </source>
</evidence>
<dbReference type="Pfam" id="PF00709">
    <property type="entry name" value="Adenylsucc_synt"/>
    <property type="match status" value="1"/>
</dbReference>
<gene>
    <name evidence="6" type="ORF">LCGC14_2835950</name>
</gene>
<evidence type="ECO:0000256" key="1">
    <source>
        <dbReference type="ARBA" id="ARBA00022598"/>
    </source>
</evidence>
<feature type="non-terminal residue" evidence="6">
    <location>
        <position position="151"/>
    </location>
</feature>
<dbReference type="SUPFAM" id="SSF52540">
    <property type="entry name" value="P-loop containing nucleoside triphosphate hydrolases"/>
    <property type="match status" value="1"/>
</dbReference>
<evidence type="ECO:0008006" key="7">
    <source>
        <dbReference type="Google" id="ProtNLM"/>
    </source>
</evidence>
<keyword evidence="1" id="KW-0436">Ligase</keyword>
<evidence type="ECO:0000313" key="6">
    <source>
        <dbReference type="EMBL" id="KKK79193.1"/>
    </source>
</evidence>
<evidence type="ECO:0000256" key="2">
    <source>
        <dbReference type="ARBA" id="ARBA00022723"/>
    </source>
</evidence>
<dbReference type="InterPro" id="IPR001114">
    <property type="entry name" value="Adenylosuccinate_synthetase"/>
</dbReference>
<name>A0A0F8YCT0_9ZZZZ</name>
<comment type="caution">
    <text evidence="6">The sequence shown here is derived from an EMBL/GenBank/DDBJ whole genome shotgun (WGS) entry which is preliminary data.</text>
</comment>
<accession>A0A0F8YCT0</accession>
<dbReference type="GO" id="GO:0044208">
    <property type="term" value="P:'de novo' AMP biosynthetic process"/>
    <property type="evidence" value="ECO:0007669"/>
    <property type="project" value="TreeGrafter"/>
</dbReference>
<dbReference type="Gene3D" id="3.40.440.10">
    <property type="entry name" value="Adenylosuccinate Synthetase, subunit A, domain 1"/>
    <property type="match status" value="1"/>
</dbReference>
<dbReference type="AlphaFoldDB" id="A0A0F8YCT0"/>
<evidence type="ECO:0000256" key="4">
    <source>
        <dbReference type="ARBA" id="ARBA00022755"/>
    </source>
</evidence>
<keyword evidence="5" id="KW-0460">Magnesium</keyword>
<dbReference type="EMBL" id="LAZR01054141">
    <property type="protein sequence ID" value="KKK79193.1"/>
    <property type="molecule type" value="Genomic_DNA"/>
</dbReference>
<dbReference type="InterPro" id="IPR042109">
    <property type="entry name" value="Adenylosuccinate_synth_dom1"/>
</dbReference>
<evidence type="ECO:0000256" key="3">
    <source>
        <dbReference type="ARBA" id="ARBA00022741"/>
    </source>
</evidence>
<keyword evidence="3" id="KW-0547">Nucleotide-binding</keyword>
<dbReference type="PANTHER" id="PTHR11846:SF0">
    <property type="entry name" value="ADENYLOSUCCINATE SYNTHETASE"/>
    <property type="match status" value="1"/>
</dbReference>
<sequence length="151" mass="16199">MGKSTTRGTVTALVGAQYGSEGKGVIAAKIAHLYSVHVRTGGPNAGHSFIHEGKVHVQQVIPCGWKNPRAKLVIGAGMLLDMGQLRREIRVIEKYDPGILDRLWIDSAAGVLDPRFHEQEGGTKGEIHERIGSTGEGVGAARVARINRDES</sequence>
<dbReference type="GO" id="GO:0004019">
    <property type="term" value="F:adenylosuccinate synthase activity"/>
    <property type="evidence" value="ECO:0007669"/>
    <property type="project" value="InterPro"/>
</dbReference>
<proteinExistence type="predicted"/>
<reference evidence="6" key="1">
    <citation type="journal article" date="2015" name="Nature">
        <title>Complex archaea that bridge the gap between prokaryotes and eukaryotes.</title>
        <authorList>
            <person name="Spang A."/>
            <person name="Saw J.H."/>
            <person name="Jorgensen S.L."/>
            <person name="Zaremba-Niedzwiedzka K."/>
            <person name="Martijn J."/>
            <person name="Lind A.E."/>
            <person name="van Eijk R."/>
            <person name="Schleper C."/>
            <person name="Guy L."/>
            <person name="Ettema T.J."/>
        </authorList>
    </citation>
    <scope>NUCLEOTIDE SEQUENCE</scope>
</reference>
<dbReference type="GO" id="GO:0000166">
    <property type="term" value="F:nucleotide binding"/>
    <property type="evidence" value="ECO:0007669"/>
    <property type="project" value="UniProtKB-KW"/>
</dbReference>
<dbReference type="InterPro" id="IPR027417">
    <property type="entry name" value="P-loop_NTPase"/>
</dbReference>
<keyword evidence="2" id="KW-0479">Metal-binding</keyword>
<protein>
    <recommendedName>
        <fullName evidence="7">Adenylosuccinate synthase</fullName>
    </recommendedName>
</protein>
<dbReference type="GO" id="GO:0005737">
    <property type="term" value="C:cytoplasm"/>
    <property type="evidence" value="ECO:0007669"/>
    <property type="project" value="TreeGrafter"/>
</dbReference>
<dbReference type="GO" id="GO:0046872">
    <property type="term" value="F:metal ion binding"/>
    <property type="evidence" value="ECO:0007669"/>
    <property type="project" value="UniProtKB-KW"/>
</dbReference>
<organism evidence="6">
    <name type="scientific">marine sediment metagenome</name>
    <dbReference type="NCBI Taxonomy" id="412755"/>
    <lineage>
        <taxon>unclassified sequences</taxon>
        <taxon>metagenomes</taxon>
        <taxon>ecological metagenomes</taxon>
    </lineage>
</organism>
<dbReference type="PANTHER" id="PTHR11846">
    <property type="entry name" value="ADENYLOSUCCINATE SYNTHETASE"/>
    <property type="match status" value="1"/>
</dbReference>
<dbReference type="SMART" id="SM00788">
    <property type="entry name" value="Adenylsucc_synt"/>
    <property type="match status" value="1"/>
</dbReference>
<dbReference type="GO" id="GO:0046040">
    <property type="term" value="P:IMP metabolic process"/>
    <property type="evidence" value="ECO:0007669"/>
    <property type="project" value="TreeGrafter"/>
</dbReference>